<dbReference type="SUPFAM" id="SSF52418">
    <property type="entry name" value="Nucleoside phosphorylase/phosphoribosyltransferase catalytic domain"/>
    <property type="match status" value="1"/>
</dbReference>
<comment type="function">
    <text evidence="6">The enzymes which catalyze the reversible phosphorolysis of pyrimidine nucleosides are involved in the degradation of these compounds and in their utilization as carbon and energy sources, or in the rescue of pyrimidine bases for nucleotide synthesis.</text>
</comment>
<dbReference type="PANTHER" id="PTHR10515:SF0">
    <property type="entry name" value="THYMIDINE PHOSPHORYLASE"/>
    <property type="match status" value="1"/>
</dbReference>
<dbReference type="PROSITE" id="PS00647">
    <property type="entry name" value="THYMID_PHOSPHORYLASE"/>
    <property type="match status" value="1"/>
</dbReference>
<dbReference type="GO" id="GO:0005829">
    <property type="term" value="C:cytosol"/>
    <property type="evidence" value="ECO:0007669"/>
    <property type="project" value="TreeGrafter"/>
</dbReference>
<dbReference type="Pfam" id="PF07831">
    <property type="entry name" value="PYNP_C"/>
    <property type="match status" value="1"/>
</dbReference>
<dbReference type="OrthoDB" id="9763887at2"/>
<evidence type="ECO:0000313" key="8">
    <source>
        <dbReference type="Proteomes" id="UP000232222"/>
    </source>
</evidence>
<dbReference type="Gene3D" id="3.40.1030.10">
    <property type="entry name" value="Nucleoside phosphorylase/phosphoribosyltransferase catalytic domain"/>
    <property type="match status" value="1"/>
</dbReference>
<dbReference type="GO" id="GO:0004645">
    <property type="term" value="F:1,4-alpha-oligoglucan phosphorylase activity"/>
    <property type="evidence" value="ECO:0007669"/>
    <property type="project" value="InterPro"/>
</dbReference>
<evidence type="ECO:0000256" key="1">
    <source>
        <dbReference type="ARBA" id="ARBA00006915"/>
    </source>
</evidence>
<dbReference type="NCBIfam" id="TIGR02644">
    <property type="entry name" value="Y_phosphoryl"/>
    <property type="match status" value="1"/>
</dbReference>
<dbReference type="PIRSF" id="PIRSF000478">
    <property type="entry name" value="TP_PyNP"/>
    <property type="match status" value="1"/>
</dbReference>
<dbReference type="GO" id="GO:0006206">
    <property type="term" value="P:pyrimidine nucleobase metabolic process"/>
    <property type="evidence" value="ECO:0007669"/>
    <property type="project" value="InterPro"/>
</dbReference>
<dbReference type="InterPro" id="IPR000312">
    <property type="entry name" value="Glycosyl_Trfase_fam3"/>
</dbReference>
<dbReference type="InterPro" id="IPR017872">
    <property type="entry name" value="Pyrmidine_PPase_CS"/>
</dbReference>
<dbReference type="InterPro" id="IPR013102">
    <property type="entry name" value="PYNP_C"/>
</dbReference>
<dbReference type="Pfam" id="PF02885">
    <property type="entry name" value="Glycos_trans_3N"/>
    <property type="match status" value="1"/>
</dbReference>
<dbReference type="Gene3D" id="1.20.970.10">
    <property type="entry name" value="Transferase, Pyrimidine Nucleoside Phosphorylase, Chain C"/>
    <property type="match status" value="1"/>
</dbReference>
<dbReference type="AlphaFoldDB" id="A0A2K8NRT9"/>
<evidence type="ECO:0000256" key="6">
    <source>
        <dbReference type="ARBA" id="ARBA00056338"/>
    </source>
</evidence>
<dbReference type="KEGG" id="efr:EFREU_v1c05440"/>
<dbReference type="EMBL" id="CP024962">
    <property type="protein sequence ID" value="ATZ16565.1"/>
    <property type="molecule type" value="Genomic_DNA"/>
</dbReference>
<dbReference type="InterPro" id="IPR036320">
    <property type="entry name" value="Glycosyl_Trfase_fam3_N_dom_sf"/>
</dbReference>
<dbReference type="InterPro" id="IPR017459">
    <property type="entry name" value="Glycosyl_Trfase_fam3_N_dom"/>
</dbReference>
<dbReference type="GO" id="GO:0006213">
    <property type="term" value="P:pyrimidine nucleoside metabolic process"/>
    <property type="evidence" value="ECO:0007669"/>
    <property type="project" value="InterPro"/>
</dbReference>
<dbReference type="InterPro" id="IPR035902">
    <property type="entry name" value="Nuc_phospho_transferase"/>
</dbReference>
<dbReference type="SUPFAM" id="SSF47648">
    <property type="entry name" value="Nucleoside phosphorylase/phosphoribosyltransferase N-terminal domain"/>
    <property type="match status" value="1"/>
</dbReference>
<dbReference type="InterPro" id="IPR000053">
    <property type="entry name" value="Thymidine/pyrmidine_PPase"/>
</dbReference>
<reference evidence="7 8" key="1">
    <citation type="submission" date="2017-11" db="EMBL/GenBank/DDBJ databases">
        <title>Genome sequence of Entomoplasma freundtii BARC 318 (ATCC 51999).</title>
        <authorList>
            <person name="Lo W.-S."/>
            <person name="Gasparich G.E."/>
            <person name="Kuo C.-H."/>
        </authorList>
    </citation>
    <scope>NUCLEOTIDE SEQUENCE [LARGE SCALE GENOMIC DNA]</scope>
    <source>
        <strain evidence="7 8">BARC 318</strain>
    </source>
</reference>
<accession>A0A2K8NRT9</accession>
<organism evidence="7 8">
    <name type="scientific">Entomoplasma freundtii</name>
    <dbReference type="NCBI Taxonomy" id="74700"/>
    <lineage>
        <taxon>Bacteria</taxon>
        <taxon>Bacillati</taxon>
        <taxon>Mycoplasmatota</taxon>
        <taxon>Mollicutes</taxon>
        <taxon>Entomoplasmatales</taxon>
        <taxon>Entomoplasmataceae</taxon>
        <taxon>Entomoplasma</taxon>
    </lineage>
</organism>
<keyword evidence="3" id="KW-0328">Glycosyltransferase</keyword>
<gene>
    <name evidence="7" type="primary">deoA</name>
    <name evidence="7" type="ORF">EFREU_v1c05440</name>
</gene>
<protein>
    <submittedName>
        <fullName evidence="7">Thymidine phosphorylase</fullName>
    </submittedName>
</protein>
<sequence>MSLTPKNEKYTFKEIMERKKRGEVLTLGEFDWIIANYLEDVIKDYQMSAFIAAIFFKGMTDKEVGDLTSSYLNSGITYNLDDVPGWKADKHSTGGVGDKITLIFTPLAASYGIKVAKLSGRALGQTGGTLDKLDSFPGFRSDLSETQFKNLLKENGMVIAAANHDLAPADAEIYALRDATQLIDSLPLIAASIMAKKLAIKTNSLILDVKVGSGAFMKDKESATALAKLMINIGKHHHRDVEVLLTDMEKPLGRTIGNALEVKEAWETLHGNGEADVIEIATTAVALTLVKAKVFANFETAKKSALSRLQSGQVVPFFKTLITAQGGDISILENYNEHFPTKNKVQIKADQDGYISYHDALNLGFLNIDLGGGRLHKTDVIDYAAGIIICQPDGSLVKTGDVVMELLTNKEPLASWTQRAQKSFTIDKAYRPKPVIEKIIN</sequence>
<dbReference type="FunFam" id="3.40.1030.10:FF:000003">
    <property type="entry name" value="Pyrimidine-nucleoside phosphorylase"/>
    <property type="match status" value="1"/>
</dbReference>
<dbReference type="GO" id="GO:0009032">
    <property type="term" value="F:thymidine phosphorylase activity"/>
    <property type="evidence" value="ECO:0007669"/>
    <property type="project" value="UniProtKB-EC"/>
</dbReference>
<comment type="catalytic activity">
    <reaction evidence="5">
        <text>thymidine + phosphate = 2-deoxy-alpha-D-ribose 1-phosphate + thymine</text>
        <dbReference type="Rhea" id="RHEA:16037"/>
        <dbReference type="ChEBI" id="CHEBI:17748"/>
        <dbReference type="ChEBI" id="CHEBI:17821"/>
        <dbReference type="ChEBI" id="CHEBI:43474"/>
        <dbReference type="ChEBI" id="CHEBI:57259"/>
        <dbReference type="EC" id="2.4.2.4"/>
    </reaction>
</comment>
<comment type="similarity">
    <text evidence="1">Belongs to the thymidine/pyrimidine-nucleoside phosphorylase family.</text>
</comment>
<dbReference type="Proteomes" id="UP000232222">
    <property type="component" value="Chromosome"/>
</dbReference>
<dbReference type="SUPFAM" id="SSF54680">
    <property type="entry name" value="Pyrimidine nucleoside phosphorylase C-terminal domain"/>
    <property type="match status" value="1"/>
</dbReference>
<name>A0A2K8NRT9_9MOLU</name>
<keyword evidence="4" id="KW-0808">Transferase</keyword>
<evidence type="ECO:0000256" key="4">
    <source>
        <dbReference type="ARBA" id="ARBA00022679"/>
    </source>
</evidence>
<proteinExistence type="inferred from homology"/>
<keyword evidence="8" id="KW-1185">Reference proteome</keyword>
<dbReference type="NCBIfam" id="NF004490">
    <property type="entry name" value="PRK05820.1"/>
    <property type="match status" value="1"/>
</dbReference>
<comment type="subunit">
    <text evidence="2">Homodimer.</text>
</comment>
<evidence type="ECO:0000256" key="5">
    <source>
        <dbReference type="ARBA" id="ARBA00048550"/>
    </source>
</evidence>
<dbReference type="InterPro" id="IPR018090">
    <property type="entry name" value="Pyrmidine_PPas_bac/euk"/>
</dbReference>
<evidence type="ECO:0000256" key="3">
    <source>
        <dbReference type="ARBA" id="ARBA00022676"/>
    </source>
</evidence>
<dbReference type="Pfam" id="PF00591">
    <property type="entry name" value="Glycos_transf_3"/>
    <property type="match status" value="1"/>
</dbReference>
<evidence type="ECO:0000256" key="2">
    <source>
        <dbReference type="ARBA" id="ARBA00011738"/>
    </source>
</evidence>
<dbReference type="InterPro" id="IPR036566">
    <property type="entry name" value="PYNP-like_C_sf"/>
</dbReference>
<dbReference type="RefSeq" id="WP_100609601.1">
    <property type="nucleotide sequence ID" value="NZ_CP024962.1"/>
</dbReference>
<dbReference type="SMART" id="SM00941">
    <property type="entry name" value="PYNP_C"/>
    <property type="match status" value="1"/>
</dbReference>
<dbReference type="PANTHER" id="PTHR10515">
    <property type="entry name" value="THYMIDINE PHOSPHORYLASE"/>
    <property type="match status" value="1"/>
</dbReference>
<dbReference type="Gene3D" id="3.90.1170.30">
    <property type="entry name" value="Pyrimidine nucleoside phosphorylase-like, C-terminal domain"/>
    <property type="match status" value="1"/>
</dbReference>
<evidence type="ECO:0000313" key="7">
    <source>
        <dbReference type="EMBL" id="ATZ16565.1"/>
    </source>
</evidence>